<feature type="binding site" evidence="3">
    <location>
        <position position="48"/>
    </location>
    <ligand>
        <name>a divalent metal cation</name>
        <dbReference type="ChEBI" id="CHEBI:60240"/>
    </ligand>
</feature>
<dbReference type="Gene3D" id="1.20.120.450">
    <property type="entry name" value="dinb family like domain"/>
    <property type="match status" value="1"/>
</dbReference>
<evidence type="ECO:0000256" key="3">
    <source>
        <dbReference type="PIRSR" id="PIRSR607837-1"/>
    </source>
</evidence>
<comment type="similarity">
    <text evidence="1">Belongs to the DinB family.</text>
</comment>
<proteinExistence type="inferred from homology"/>
<evidence type="ECO:0000256" key="1">
    <source>
        <dbReference type="ARBA" id="ARBA00008635"/>
    </source>
</evidence>
<dbReference type="PANTHER" id="PTHR37302:SF1">
    <property type="entry name" value="PROTEIN DINB"/>
    <property type="match status" value="1"/>
</dbReference>
<protein>
    <submittedName>
        <fullName evidence="4">Uncharacterized damage-inducible protein DinB (Forms a four-helix bundle)</fullName>
    </submittedName>
</protein>
<evidence type="ECO:0000256" key="2">
    <source>
        <dbReference type="ARBA" id="ARBA00022723"/>
    </source>
</evidence>
<dbReference type="SUPFAM" id="SSF109854">
    <property type="entry name" value="DinB/YfiT-like putative metalloenzymes"/>
    <property type="match status" value="1"/>
</dbReference>
<keyword evidence="5" id="KW-1185">Reference proteome</keyword>
<dbReference type="GO" id="GO:0046872">
    <property type="term" value="F:metal ion binding"/>
    <property type="evidence" value="ECO:0007669"/>
    <property type="project" value="UniProtKB-KW"/>
</dbReference>
<dbReference type="PANTHER" id="PTHR37302">
    <property type="entry name" value="SLR1116 PROTEIN"/>
    <property type="match status" value="1"/>
</dbReference>
<dbReference type="STRING" id="1173111.SAMN05444955_12023"/>
<sequence>MKHHALQLYDYHVWANQRIVERLKELPEEICHKEIQSVFSSISEVLTHIYLVDTLWLSVMSGDSFDETMVKLERTKEETKGKTTGEMQTMFLDLSKQYKEFLDRREDLDQPVTYEHPRFGKLEASLSELVQHVVNHGTYHRGNITAMLRQLGHAGVSTDFVFYLYEMRHDTPR</sequence>
<evidence type="ECO:0000313" key="5">
    <source>
        <dbReference type="Proteomes" id="UP000199695"/>
    </source>
</evidence>
<gene>
    <name evidence="4" type="ORF">SAMN05444955_12023</name>
</gene>
<keyword evidence="2 3" id="KW-0479">Metal-binding</keyword>
<dbReference type="InterPro" id="IPR007837">
    <property type="entry name" value="DinB"/>
</dbReference>
<dbReference type="RefSeq" id="WP_089972732.1">
    <property type="nucleotide sequence ID" value="NZ_FOCQ01000020.1"/>
</dbReference>
<dbReference type="EMBL" id="FOCQ01000020">
    <property type="protein sequence ID" value="SEN73394.1"/>
    <property type="molecule type" value="Genomic_DNA"/>
</dbReference>
<feature type="binding site" evidence="3">
    <location>
        <position position="140"/>
    </location>
    <ligand>
        <name>a divalent metal cation</name>
        <dbReference type="ChEBI" id="CHEBI:60240"/>
    </ligand>
</feature>
<accession>A0A1H8IXS2</accession>
<feature type="binding site" evidence="3">
    <location>
        <position position="136"/>
    </location>
    <ligand>
        <name>a divalent metal cation</name>
        <dbReference type="ChEBI" id="CHEBI:60240"/>
    </ligand>
</feature>
<organism evidence="4 5">
    <name type="scientific">Lihuaxuella thermophila</name>
    <dbReference type="NCBI Taxonomy" id="1173111"/>
    <lineage>
        <taxon>Bacteria</taxon>
        <taxon>Bacillati</taxon>
        <taxon>Bacillota</taxon>
        <taxon>Bacilli</taxon>
        <taxon>Bacillales</taxon>
        <taxon>Thermoactinomycetaceae</taxon>
        <taxon>Lihuaxuella</taxon>
    </lineage>
</organism>
<dbReference type="OrthoDB" id="9811413at2"/>
<name>A0A1H8IXS2_9BACL</name>
<dbReference type="InterPro" id="IPR034660">
    <property type="entry name" value="DinB/YfiT-like"/>
</dbReference>
<dbReference type="AlphaFoldDB" id="A0A1H8IXS2"/>
<dbReference type="Proteomes" id="UP000199695">
    <property type="component" value="Unassembled WGS sequence"/>
</dbReference>
<evidence type="ECO:0000313" key="4">
    <source>
        <dbReference type="EMBL" id="SEN73394.1"/>
    </source>
</evidence>
<reference evidence="4 5" key="1">
    <citation type="submission" date="2016-10" db="EMBL/GenBank/DDBJ databases">
        <authorList>
            <person name="de Groot N.N."/>
        </authorList>
    </citation>
    <scope>NUCLEOTIDE SEQUENCE [LARGE SCALE GENOMIC DNA]</scope>
    <source>
        <strain evidence="4 5">DSM 46701</strain>
    </source>
</reference>
<dbReference type="Pfam" id="PF05163">
    <property type="entry name" value="DinB"/>
    <property type="match status" value="1"/>
</dbReference>